<accession>A0A061RQI3</accession>
<comment type="similarity">
    <text evidence="2">Belongs to the FAD-binding oxidoreductase/transferase type 4 family.</text>
</comment>
<evidence type="ECO:0000256" key="5">
    <source>
        <dbReference type="ARBA" id="ARBA00023002"/>
    </source>
</evidence>
<gene>
    <name evidence="9" type="primary">ATD-2HGDH</name>
    <name evidence="9" type="ORF">TSPGSL018_30395</name>
</gene>
<dbReference type="Pfam" id="PF02913">
    <property type="entry name" value="FAD-oxidase_C"/>
    <property type="match status" value="1"/>
</dbReference>
<keyword evidence="4" id="KW-0274">FAD</keyword>
<evidence type="ECO:0000256" key="3">
    <source>
        <dbReference type="ARBA" id="ARBA00022630"/>
    </source>
</evidence>
<comment type="cofactor">
    <cofactor evidence="1">
        <name>FAD</name>
        <dbReference type="ChEBI" id="CHEBI:57692"/>
    </cofactor>
</comment>
<dbReference type="FunFam" id="3.30.70.2740:FF:000002">
    <property type="entry name" value="D-2-hydroxyglutarate dehydrogenase mitochondrial"/>
    <property type="match status" value="1"/>
</dbReference>
<reference evidence="9" key="1">
    <citation type="submission" date="2014-05" db="EMBL/GenBank/DDBJ databases">
        <title>The transcriptome of the halophilic microalga Tetraselmis sp. GSL018 isolated from the Great Salt Lake, Utah.</title>
        <authorList>
            <person name="Jinkerson R.E."/>
            <person name="D'Adamo S."/>
            <person name="Posewitz M.C."/>
        </authorList>
    </citation>
    <scope>NUCLEOTIDE SEQUENCE</scope>
    <source>
        <strain evidence="9">GSL018</strain>
    </source>
</reference>
<comment type="catalytic activity">
    <reaction evidence="7">
        <text>(R)-2-hydroxyglutarate + A = 2-oxoglutarate + AH2</text>
        <dbReference type="Rhea" id="RHEA:38295"/>
        <dbReference type="ChEBI" id="CHEBI:13193"/>
        <dbReference type="ChEBI" id="CHEBI:15801"/>
        <dbReference type="ChEBI" id="CHEBI:16810"/>
        <dbReference type="ChEBI" id="CHEBI:17499"/>
        <dbReference type="EC" id="1.1.99.39"/>
    </reaction>
</comment>
<dbReference type="InterPro" id="IPR051264">
    <property type="entry name" value="FAD-oxidored/transferase_4"/>
</dbReference>
<dbReference type="EC" id="1.1.99.39" evidence="6"/>
<dbReference type="FunFam" id="3.30.70.2190:FF:000001">
    <property type="entry name" value="D-2-hydroxyglutarate dehydrogenase mitochondrial"/>
    <property type="match status" value="1"/>
</dbReference>
<dbReference type="EMBL" id="GBEZ01013131">
    <property type="protein sequence ID" value="JAC72826.1"/>
    <property type="molecule type" value="Transcribed_RNA"/>
</dbReference>
<dbReference type="GO" id="GO:0005739">
    <property type="term" value="C:mitochondrion"/>
    <property type="evidence" value="ECO:0007669"/>
    <property type="project" value="TreeGrafter"/>
</dbReference>
<dbReference type="InterPro" id="IPR016167">
    <property type="entry name" value="FAD-bd_PCMH_sub1"/>
</dbReference>
<dbReference type="InterPro" id="IPR036318">
    <property type="entry name" value="FAD-bd_PCMH-like_sf"/>
</dbReference>
<dbReference type="PANTHER" id="PTHR43716">
    <property type="entry name" value="D-2-HYDROXYGLUTARATE DEHYDROGENASE, MITOCHONDRIAL"/>
    <property type="match status" value="1"/>
</dbReference>
<evidence type="ECO:0000259" key="8">
    <source>
        <dbReference type="PROSITE" id="PS51387"/>
    </source>
</evidence>
<keyword evidence="3" id="KW-0285">Flavoprotein</keyword>
<organism evidence="9">
    <name type="scientific">Tetraselmis sp. GSL018</name>
    <dbReference type="NCBI Taxonomy" id="582737"/>
    <lineage>
        <taxon>Eukaryota</taxon>
        <taxon>Viridiplantae</taxon>
        <taxon>Chlorophyta</taxon>
        <taxon>core chlorophytes</taxon>
        <taxon>Chlorodendrophyceae</taxon>
        <taxon>Chlorodendrales</taxon>
        <taxon>Chlorodendraceae</taxon>
        <taxon>Tetraselmis</taxon>
    </lineage>
</organism>
<dbReference type="InterPro" id="IPR006094">
    <property type="entry name" value="Oxid_FAD_bind_N"/>
</dbReference>
<evidence type="ECO:0000256" key="2">
    <source>
        <dbReference type="ARBA" id="ARBA00008000"/>
    </source>
</evidence>
<protein>
    <recommendedName>
        <fullName evidence="6">D-2-hydroxyglutarate dehydrogenase</fullName>
        <ecNumber evidence="6">1.1.99.39</ecNumber>
    </recommendedName>
</protein>
<proteinExistence type="inferred from homology"/>
<evidence type="ECO:0000256" key="6">
    <source>
        <dbReference type="ARBA" id="ARBA00039003"/>
    </source>
</evidence>
<dbReference type="Pfam" id="PF01565">
    <property type="entry name" value="FAD_binding_4"/>
    <property type="match status" value="1"/>
</dbReference>
<dbReference type="Gene3D" id="1.10.45.10">
    <property type="entry name" value="Vanillyl-alcohol Oxidase, Chain A, domain 4"/>
    <property type="match status" value="1"/>
</dbReference>
<dbReference type="Gene3D" id="3.30.465.10">
    <property type="match status" value="1"/>
</dbReference>
<dbReference type="Gene3D" id="3.30.70.2190">
    <property type="match status" value="1"/>
</dbReference>
<dbReference type="InterPro" id="IPR016164">
    <property type="entry name" value="FAD-linked_Oxase-like_C"/>
</dbReference>
<dbReference type="FunFam" id="3.30.465.10:FF:000001">
    <property type="entry name" value="D-2-hydroxyglutarate dehydrogenase, mitochondrial"/>
    <property type="match status" value="1"/>
</dbReference>
<dbReference type="GO" id="GO:0071949">
    <property type="term" value="F:FAD binding"/>
    <property type="evidence" value="ECO:0007669"/>
    <property type="project" value="InterPro"/>
</dbReference>
<evidence type="ECO:0000313" key="9">
    <source>
        <dbReference type="EMBL" id="JAC72826.1"/>
    </source>
</evidence>
<dbReference type="FunFam" id="3.30.43.10:FF:000002">
    <property type="entry name" value="D-2-hydroxyglutarate dehydrogenase, mitochondrial"/>
    <property type="match status" value="1"/>
</dbReference>
<dbReference type="GO" id="GO:0051990">
    <property type="term" value="F:(R)-2-hydroxyglutarate dehydrogenase activity"/>
    <property type="evidence" value="ECO:0007669"/>
    <property type="project" value="UniProtKB-EC"/>
</dbReference>
<dbReference type="SUPFAM" id="SSF56176">
    <property type="entry name" value="FAD-binding/transporter-associated domain-like"/>
    <property type="match status" value="1"/>
</dbReference>
<dbReference type="PANTHER" id="PTHR43716:SF1">
    <property type="entry name" value="D-2-HYDROXYGLUTARATE DEHYDROGENASE, MITOCHONDRIAL"/>
    <property type="match status" value="1"/>
</dbReference>
<dbReference type="AlphaFoldDB" id="A0A061RQI3"/>
<evidence type="ECO:0000256" key="1">
    <source>
        <dbReference type="ARBA" id="ARBA00001974"/>
    </source>
</evidence>
<dbReference type="Gene3D" id="3.30.43.10">
    <property type="entry name" value="Uridine Diphospho-n-acetylenolpyruvylglucosamine Reductase, domain 2"/>
    <property type="match status" value="1"/>
</dbReference>
<dbReference type="InterPro" id="IPR016171">
    <property type="entry name" value="Vanillyl_alc_oxidase_C-sub2"/>
</dbReference>
<evidence type="ECO:0000256" key="7">
    <source>
        <dbReference type="ARBA" id="ARBA00051778"/>
    </source>
</evidence>
<feature type="domain" description="FAD-binding PCMH-type" evidence="8">
    <location>
        <begin position="102"/>
        <end position="280"/>
    </location>
</feature>
<dbReference type="FunFam" id="1.10.45.10:FF:000001">
    <property type="entry name" value="D-lactate dehydrogenase mitochondrial"/>
    <property type="match status" value="1"/>
</dbReference>
<dbReference type="InterPro" id="IPR016169">
    <property type="entry name" value="FAD-bd_PCMH_sub2"/>
</dbReference>
<dbReference type="SUPFAM" id="SSF55103">
    <property type="entry name" value="FAD-linked oxidases, C-terminal domain"/>
    <property type="match status" value="1"/>
</dbReference>
<name>A0A061RQI3_9CHLO</name>
<sequence length="540" mass="57857">MFRAWRGGTSTFSASVKSKFTLPCWDFCNNSTSLKGCIPSESIRLQSRGHTSGSHADAATSCGYAKLTPEIVSHLKHIVGSASVITGEDNCASYNVDWMRKYRGKSKLVLKPSSTHETSRVLAYCNQQRIAVVPQGGNTGLVGGSVPVYDEVVLSLERLNKVRSIDPQGAVVCEAGCILQNIDDQVRDHGLVLPLDLGAKGSCQIGGNVATNAGGLRLLRYGSLHGNVLGLEVVLADGTILNTIKTLRKDNTGYDLKQLFIGSEGTLGVITAVSLLCPPMPSVQVTFLAAPSFAAVQGVLSKARAGLGEVLSACEFLDAASLSVVSEHVEGAKSPLGGSGHPFYMVVETSGSDARHDREKLEAFLEECMAEGLVADGTIAESESAAQRIWHVRESISEACLHAGAQLFKYDLSFPVRDMYEIVEEMRQRLRGQATVLGYGHLGDGNLHLNIVAEADAQVSHIIEPFVYEFTQSKQGSISAEHGLGLMKGEKIGYSQPPEAIRLMATLKAMLDPNNILNPYKVLPREAVAQAHAEGRHTIS</sequence>
<keyword evidence="5" id="KW-0560">Oxidoreductase</keyword>
<dbReference type="InterPro" id="IPR004113">
    <property type="entry name" value="FAD-bd_oxidored_4_C"/>
</dbReference>
<dbReference type="Gene3D" id="3.30.70.2740">
    <property type="match status" value="1"/>
</dbReference>
<dbReference type="InterPro" id="IPR016166">
    <property type="entry name" value="FAD-bd_PCMH"/>
</dbReference>
<evidence type="ECO:0000256" key="4">
    <source>
        <dbReference type="ARBA" id="ARBA00022827"/>
    </source>
</evidence>
<dbReference type="PROSITE" id="PS51387">
    <property type="entry name" value="FAD_PCMH"/>
    <property type="match status" value="1"/>
</dbReference>